<evidence type="ECO:0000256" key="1">
    <source>
        <dbReference type="ARBA" id="ARBA00023157"/>
    </source>
</evidence>
<sequence length="333" mass="38493">MLQESRAAGMEKVVLFIVAASAPHFAAVHRYHFVYEVKNWTEAQRHCREKFTDLAIVDDMEDVDALIRLADLSQMVYPSYSQRAWIGLYDTKNIWMWSLADRDFYRNWETEFRNWGSGYPNSFGKYVYCVRMDSAGRWSDGTCGVSLDVICSDVKGQDATFAYINTTMNWTNAQSYCREHHTDLASVRNMSENQNVMKLIPAGQVAWIGLYRESWKWVNGRTPTFMYWSSTKPDGLTSNCATAYLSGAGRWEDWSCSAQKAFVCLSENTKCVVKLKLAVDSSVDLNESTVQRQILEQLKEKLQDQHLEDNLKLSWKKQDNGRIFDKDNKKEEM</sequence>
<dbReference type="OrthoDB" id="6369810at2759"/>
<dbReference type="OMA" id="GSICANT"/>
<protein>
    <submittedName>
        <fullName evidence="3">Transcript variant X3</fullName>
    </submittedName>
    <submittedName>
        <fullName evidence="4">Transcript variant X4</fullName>
    </submittedName>
</protein>
<dbReference type="Proteomes" id="UP000822369">
    <property type="component" value="Chromosome 13"/>
</dbReference>
<evidence type="ECO:0000259" key="2">
    <source>
        <dbReference type="PROSITE" id="PS50041"/>
    </source>
</evidence>
<name>A0A1A8VIN0_NOTFU</name>
<feature type="domain" description="C-type lectin" evidence="2">
    <location>
        <begin position="156"/>
        <end position="265"/>
    </location>
</feature>
<evidence type="ECO:0000313" key="4">
    <source>
        <dbReference type="EMBL" id="KAF7210687.1"/>
    </source>
</evidence>
<dbReference type="SUPFAM" id="SSF56436">
    <property type="entry name" value="C-type lectin-like"/>
    <property type="match status" value="2"/>
</dbReference>
<dbReference type="InterPro" id="IPR016186">
    <property type="entry name" value="C-type_lectin-like/link_sf"/>
</dbReference>
<gene>
    <name evidence="5" type="primary">Nfu_g_1_019896</name>
    <name evidence="3" type="ORF">G4P62_019952</name>
</gene>
<evidence type="ECO:0000313" key="3">
    <source>
        <dbReference type="EMBL" id="KAF7210686.1"/>
    </source>
</evidence>
<reference evidence="5" key="1">
    <citation type="submission" date="2016-05" db="EMBL/GenBank/DDBJ databases">
        <authorList>
            <person name="Lavstsen T."/>
            <person name="Jespersen J.S."/>
        </authorList>
    </citation>
    <scope>NUCLEOTIDE SEQUENCE</scope>
    <source>
        <tissue evidence="5">Brain</tissue>
    </source>
</reference>
<dbReference type="Pfam" id="PF00059">
    <property type="entry name" value="Lectin_C"/>
    <property type="match status" value="2"/>
</dbReference>
<dbReference type="InterPro" id="IPR016187">
    <property type="entry name" value="CTDL_fold"/>
</dbReference>
<keyword evidence="1" id="KW-1015">Disulfide bond</keyword>
<dbReference type="InterPro" id="IPR018378">
    <property type="entry name" value="C-type_lectin_CS"/>
</dbReference>
<dbReference type="AlphaFoldDB" id="A0A1A8VIN0"/>
<dbReference type="PROSITE" id="PS50041">
    <property type="entry name" value="C_TYPE_LECTIN_2"/>
    <property type="match status" value="2"/>
</dbReference>
<proteinExistence type="predicted"/>
<dbReference type="EMBL" id="JAAVVJ010000013">
    <property type="protein sequence ID" value="KAF7210687.1"/>
    <property type="molecule type" value="Genomic_DNA"/>
</dbReference>
<dbReference type="Gene3D" id="3.10.100.10">
    <property type="entry name" value="Mannose-Binding Protein A, subunit A"/>
    <property type="match status" value="2"/>
</dbReference>
<dbReference type="EMBL" id="HAEJ01018551">
    <property type="protein sequence ID" value="SBS59008.1"/>
    <property type="molecule type" value="Transcribed_RNA"/>
</dbReference>
<dbReference type="SMART" id="SM00034">
    <property type="entry name" value="CLECT"/>
    <property type="match status" value="2"/>
</dbReference>
<evidence type="ECO:0000313" key="5">
    <source>
        <dbReference type="EMBL" id="SBS59008.1"/>
    </source>
</evidence>
<reference evidence="3" key="3">
    <citation type="submission" date="2020-03" db="EMBL/GenBank/DDBJ databases">
        <title>Intra-Species Differences in Population Size shape Life History and Genome Evolution.</title>
        <authorList>
            <person name="Willemsen D."/>
            <person name="Cui R."/>
            <person name="Valenzano D.R."/>
        </authorList>
    </citation>
    <scope>NUCLEOTIDE SEQUENCE</scope>
    <source>
        <strain evidence="3">GRZ</strain>
        <tissue evidence="3">Whole</tissue>
    </source>
</reference>
<dbReference type="InterPro" id="IPR001304">
    <property type="entry name" value="C-type_lectin-like"/>
</dbReference>
<accession>A0A1A8VIN0</accession>
<organism evidence="5">
    <name type="scientific">Nothobranchius furzeri</name>
    <name type="common">Turquoise killifish</name>
    <dbReference type="NCBI Taxonomy" id="105023"/>
    <lineage>
        <taxon>Eukaryota</taxon>
        <taxon>Metazoa</taxon>
        <taxon>Chordata</taxon>
        <taxon>Craniata</taxon>
        <taxon>Vertebrata</taxon>
        <taxon>Euteleostomi</taxon>
        <taxon>Actinopterygii</taxon>
        <taxon>Neopterygii</taxon>
        <taxon>Teleostei</taxon>
        <taxon>Neoteleostei</taxon>
        <taxon>Acanthomorphata</taxon>
        <taxon>Ovalentaria</taxon>
        <taxon>Atherinomorphae</taxon>
        <taxon>Cyprinodontiformes</taxon>
        <taxon>Nothobranchiidae</taxon>
        <taxon>Nothobranchius</taxon>
    </lineage>
</organism>
<feature type="domain" description="C-type lectin" evidence="2">
    <location>
        <begin position="31"/>
        <end position="152"/>
    </location>
</feature>
<dbReference type="PANTHER" id="PTHR45784">
    <property type="entry name" value="C-TYPE LECTIN DOMAIN FAMILY 20 MEMBER A-RELATED"/>
    <property type="match status" value="1"/>
</dbReference>
<dbReference type="EMBL" id="JAAVVJ010000013">
    <property type="protein sequence ID" value="KAF7210686.1"/>
    <property type="molecule type" value="Genomic_DNA"/>
</dbReference>
<reference evidence="5" key="2">
    <citation type="submission" date="2016-06" db="EMBL/GenBank/DDBJ databases">
        <title>The genome of a short-lived fish provides insights into sex chromosome evolution and the genetic control of aging.</title>
        <authorList>
            <person name="Reichwald K."/>
            <person name="Felder M."/>
            <person name="Petzold A."/>
            <person name="Koch P."/>
            <person name="Groth M."/>
            <person name="Platzer M."/>
        </authorList>
    </citation>
    <scope>NUCLEOTIDE SEQUENCE</scope>
    <source>
        <tissue evidence="5">Brain</tissue>
    </source>
</reference>
<dbReference type="PANTHER" id="PTHR45784:SF3">
    <property type="entry name" value="C-TYPE LECTIN DOMAIN FAMILY 4 MEMBER K-LIKE-RELATED"/>
    <property type="match status" value="1"/>
</dbReference>
<dbReference type="EMBL" id="HADY01001059">
    <property type="protein sequence ID" value="SBP39544.1"/>
    <property type="molecule type" value="Transcribed_RNA"/>
</dbReference>
<dbReference type="PROSITE" id="PS00615">
    <property type="entry name" value="C_TYPE_LECTIN_1"/>
    <property type="match status" value="2"/>
</dbReference>